<keyword evidence="3" id="KW-1185">Reference proteome</keyword>
<proteinExistence type="predicted"/>
<gene>
    <name evidence="2" type="ORF">ACIBG2_00840</name>
</gene>
<comment type="caution">
    <text evidence="2">The sequence shown here is derived from an EMBL/GenBank/DDBJ whole genome shotgun (WGS) entry which is preliminary data.</text>
</comment>
<accession>A0ABW7YJR9</accession>
<protein>
    <recommendedName>
        <fullName evidence="1">Contractile injection system tube protein N-terminal domain-containing protein</fullName>
    </recommendedName>
</protein>
<dbReference type="InterPro" id="IPR045361">
    <property type="entry name" value="CIS_tube_prot_N"/>
</dbReference>
<reference evidence="2 3" key="1">
    <citation type="submission" date="2024-10" db="EMBL/GenBank/DDBJ databases">
        <title>The Natural Products Discovery Center: Release of the First 8490 Sequenced Strains for Exploring Actinobacteria Biosynthetic Diversity.</title>
        <authorList>
            <person name="Kalkreuter E."/>
            <person name="Kautsar S.A."/>
            <person name="Yang D."/>
            <person name="Bader C.D."/>
            <person name="Teijaro C.N."/>
            <person name="Fluegel L."/>
            <person name="Davis C.M."/>
            <person name="Simpson J.R."/>
            <person name="Lauterbach L."/>
            <person name="Steele A.D."/>
            <person name="Gui C."/>
            <person name="Meng S."/>
            <person name="Li G."/>
            <person name="Viehrig K."/>
            <person name="Ye F."/>
            <person name="Su P."/>
            <person name="Kiefer A.F."/>
            <person name="Nichols A."/>
            <person name="Cepeda A.J."/>
            <person name="Yan W."/>
            <person name="Fan B."/>
            <person name="Jiang Y."/>
            <person name="Adhikari A."/>
            <person name="Zheng C.-J."/>
            <person name="Schuster L."/>
            <person name="Cowan T.M."/>
            <person name="Smanski M.J."/>
            <person name="Chevrette M.G."/>
            <person name="De Carvalho L.P.S."/>
            <person name="Shen B."/>
        </authorList>
    </citation>
    <scope>NUCLEOTIDE SEQUENCE [LARGE SCALE GENOMIC DNA]</scope>
    <source>
        <strain evidence="2 3">NPDC050545</strain>
    </source>
</reference>
<evidence type="ECO:0000313" key="2">
    <source>
        <dbReference type="EMBL" id="MFI6495896.1"/>
    </source>
</evidence>
<sequence>MPEPKNTNVNLPGAGNWNLPFDTRLTTYGDIGTVDSRGRGNVDRTVRVQRGFVRTDPQGLDANGKKPELRYLYFLYNPATISTGYGTQWDAPTTALAMRNDAGEATPLTQLQQTIDFSLLFDRTYEVMDGSPEGAWRDVRAALAMTGVMSNVDASAVYTTGSDFETGPMMPTPMYFHFGNQTGGLTFHAYLTSMSIEYTHFSKNMIPMRVGMRISANMLPGVGASLAPDSSSGSGDWLGNIGDNFWNEIGGNDLVDNLGDWLGDIGERIWNQ</sequence>
<feature type="domain" description="Contractile injection system tube protein N-terminal" evidence="1">
    <location>
        <begin position="69"/>
        <end position="214"/>
    </location>
</feature>
<dbReference type="RefSeq" id="WP_397077676.1">
    <property type="nucleotide sequence ID" value="NZ_JBITGY010000001.1"/>
</dbReference>
<organism evidence="2 3">
    <name type="scientific">Nonomuraea typhae</name>
    <dbReference type="NCBI Taxonomy" id="2603600"/>
    <lineage>
        <taxon>Bacteria</taxon>
        <taxon>Bacillati</taxon>
        <taxon>Actinomycetota</taxon>
        <taxon>Actinomycetes</taxon>
        <taxon>Streptosporangiales</taxon>
        <taxon>Streptosporangiaceae</taxon>
        <taxon>Nonomuraea</taxon>
    </lineage>
</organism>
<dbReference type="EMBL" id="JBITGY010000001">
    <property type="protein sequence ID" value="MFI6495896.1"/>
    <property type="molecule type" value="Genomic_DNA"/>
</dbReference>
<dbReference type="Proteomes" id="UP001612741">
    <property type="component" value="Unassembled WGS sequence"/>
</dbReference>
<dbReference type="Pfam" id="PF19266">
    <property type="entry name" value="CIS_tube"/>
    <property type="match status" value="1"/>
</dbReference>
<evidence type="ECO:0000313" key="3">
    <source>
        <dbReference type="Proteomes" id="UP001612741"/>
    </source>
</evidence>
<evidence type="ECO:0000259" key="1">
    <source>
        <dbReference type="Pfam" id="PF19266"/>
    </source>
</evidence>
<name>A0ABW7YJR9_9ACTN</name>